<reference evidence="3" key="1">
    <citation type="submission" date="2016-10" db="EMBL/GenBank/DDBJ databases">
        <authorList>
            <person name="Varghese N."/>
            <person name="Submissions S."/>
        </authorList>
    </citation>
    <scope>NUCLEOTIDE SEQUENCE [LARGE SCALE GENOMIC DNA]</scope>
    <source>
        <strain evidence="3">CGMCC 4.6825</strain>
    </source>
</reference>
<dbReference type="STRING" id="943816.AN217_22075"/>
<dbReference type="SMART" id="SM00347">
    <property type="entry name" value="HTH_MARR"/>
    <property type="match status" value="1"/>
</dbReference>
<dbReference type="Gene3D" id="1.10.10.10">
    <property type="entry name" value="Winged helix-like DNA-binding domain superfamily/Winged helix DNA-binding domain"/>
    <property type="match status" value="1"/>
</dbReference>
<dbReference type="RefSeq" id="WP_079172139.1">
    <property type="nucleotide sequence ID" value="NZ_FOGO01000019.1"/>
</dbReference>
<dbReference type="GO" id="GO:0003677">
    <property type="term" value="F:DNA binding"/>
    <property type="evidence" value="ECO:0007669"/>
    <property type="project" value="UniProtKB-KW"/>
</dbReference>
<keyword evidence="3" id="KW-1185">Reference proteome</keyword>
<accession>A0A1H9WQH4</accession>
<dbReference type="Proteomes" id="UP000182841">
    <property type="component" value="Unassembled WGS sequence"/>
</dbReference>
<evidence type="ECO:0000313" key="2">
    <source>
        <dbReference type="EMBL" id="SES36074.1"/>
    </source>
</evidence>
<gene>
    <name evidence="2" type="ORF">SAMN05421870_119122</name>
</gene>
<keyword evidence="2" id="KW-0238">DNA-binding</keyword>
<organism evidence="2 3">
    <name type="scientific">Streptomyces qinglanensis</name>
    <dbReference type="NCBI Taxonomy" id="943816"/>
    <lineage>
        <taxon>Bacteria</taxon>
        <taxon>Bacillati</taxon>
        <taxon>Actinomycetota</taxon>
        <taxon>Actinomycetes</taxon>
        <taxon>Kitasatosporales</taxon>
        <taxon>Streptomycetaceae</taxon>
        <taxon>Streptomyces</taxon>
    </lineage>
</organism>
<dbReference type="AlphaFoldDB" id="A0A1H9WQH4"/>
<dbReference type="InterPro" id="IPR036388">
    <property type="entry name" value="WH-like_DNA-bd_sf"/>
</dbReference>
<dbReference type="GO" id="GO:0003700">
    <property type="term" value="F:DNA-binding transcription factor activity"/>
    <property type="evidence" value="ECO:0007669"/>
    <property type="project" value="InterPro"/>
</dbReference>
<feature type="domain" description="HTH marR-type" evidence="1">
    <location>
        <begin position="72"/>
        <end position="171"/>
    </location>
</feature>
<dbReference type="SUPFAM" id="SSF46785">
    <property type="entry name" value="Winged helix' DNA-binding domain"/>
    <property type="match status" value="1"/>
</dbReference>
<evidence type="ECO:0000313" key="3">
    <source>
        <dbReference type="Proteomes" id="UP000182841"/>
    </source>
</evidence>
<dbReference type="EMBL" id="FOGO01000019">
    <property type="protein sequence ID" value="SES36074.1"/>
    <property type="molecule type" value="Genomic_DNA"/>
</dbReference>
<sequence>MGQWGYQRQHDALDVDGEAEAEQRDALEGARDWVEDHLDRWQPVLPDLNRHVEGAVTRMQYLADHLRRSGERALAECGLRREEHEVLHLLAGNSGQADLTGLAVDLGAAPNAVSELLDVLEQRDLVARTASGGPSPQVVLTDEGRSVWLAAIETAAEEERRLFGVLDWHEQRLLAGLLRQIMLATRSDSESSGASGQE</sequence>
<protein>
    <submittedName>
        <fullName evidence="2">DNA-binding transcriptional regulator, MarR family</fullName>
    </submittedName>
</protein>
<name>A0A1H9WQH4_9ACTN</name>
<dbReference type="OrthoDB" id="5243957at2"/>
<evidence type="ECO:0000259" key="1">
    <source>
        <dbReference type="SMART" id="SM00347"/>
    </source>
</evidence>
<dbReference type="InterPro" id="IPR036390">
    <property type="entry name" value="WH_DNA-bd_sf"/>
</dbReference>
<proteinExistence type="predicted"/>
<dbReference type="InterPro" id="IPR000835">
    <property type="entry name" value="HTH_MarR-typ"/>
</dbReference>